<evidence type="ECO:0000256" key="4">
    <source>
        <dbReference type="ARBA" id="ARBA00022763"/>
    </source>
</evidence>
<evidence type="ECO:0000256" key="3">
    <source>
        <dbReference type="ARBA" id="ARBA00022741"/>
    </source>
</evidence>
<evidence type="ECO:0000313" key="19">
    <source>
        <dbReference type="EMBL" id="MDY5132506.1"/>
    </source>
</evidence>
<dbReference type="Gene3D" id="1.10.10.160">
    <property type="match status" value="1"/>
</dbReference>
<evidence type="ECO:0000259" key="17">
    <source>
        <dbReference type="PROSITE" id="PS51198"/>
    </source>
</evidence>
<comment type="catalytic activity">
    <reaction evidence="14">
        <text>ATP + H2O = ADP + phosphate + H(+)</text>
        <dbReference type="Rhea" id="RHEA:13065"/>
        <dbReference type="ChEBI" id="CHEBI:15377"/>
        <dbReference type="ChEBI" id="CHEBI:15378"/>
        <dbReference type="ChEBI" id="CHEBI:30616"/>
        <dbReference type="ChEBI" id="CHEBI:43474"/>
        <dbReference type="ChEBI" id="CHEBI:456216"/>
        <dbReference type="EC" id="5.6.2.4"/>
    </reaction>
</comment>
<dbReference type="EMBL" id="JAWNGA010000002">
    <property type="protein sequence ID" value="MDY5132506.1"/>
    <property type="molecule type" value="Genomic_DNA"/>
</dbReference>
<dbReference type="SUPFAM" id="SSF52540">
    <property type="entry name" value="P-loop containing nucleoside triphosphate hydrolases"/>
    <property type="match status" value="1"/>
</dbReference>
<dbReference type="SUPFAM" id="SSF52980">
    <property type="entry name" value="Restriction endonuclease-like"/>
    <property type="match status" value="1"/>
</dbReference>
<keyword evidence="9" id="KW-0238">DNA-binding</keyword>
<dbReference type="InterPro" id="IPR014016">
    <property type="entry name" value="UvrD-like_ATP-bd"/>
</dbReference>
<feature type="domain" description="UvrD-like helicase ATP-binding" evidence="17">
    <location>
        <begin position="34"/>
        <end position="344"/>
    </location>
</feature>
<evidence type="ECO:0000256" key="6">
    <source>
        <dbReference type="ARBA" id="ARBA00022806"/>
    </source>
</evidence>
<dbReference type="RefSeq" id="WP_320754917.1">
    <property type="nucleotide sequence ID" value="NZ_JAWNGA010000002.1"/>
</dbReference>
<dbReference type="InterPro" id="IPR011335">
    <property type="entry name" value="Restrct_endonuc-II-like"/>
</dbReference>
<evidence type="ECO:0000259" key="18">
    <source>
        <dbReference type="PROSITE" id="PS51217"/>
    </source>
</evidence>
<evidence type="ECO:0000256" key="7">
    <source>
        <dbReference type="ARBA" id="ARBA00022839"/>
    </source>
</evidence>
<feature type="compositionally biased region" description="Polar residues" evidence="16">
    <location>
        <begin position="916"/>
        <end position="952"/>
    </location>
</feature>
<evidence type="ECO:0000256" key="10">
    <source>
        <dbReference type="ARBA" id="ARBA00023204"/>
    </source>
</evidence>
<keyword evidence="20" id="KW-1185">Reference proteome</keyword>
<keyword evidence="4" id="KW-0227">DNA damage</keyword>
<evidence type="ECO:0000256" key="11">
    <source>
        <dbReference type="ARBA" id="ARBA00023235"/>
    </source>
</evidence>
<dbReference type="PANTHER" id="PTHR11070">
    <property type="entry name" value="UVRD / RECB / PCRA DNA HELICASE FAMILY MEMBER"/>
    <property type="match status" value="1"/>
</dbReference>
<organism evidence="19 20">
    <name type="scientific">Actinotignum urinale</name>
    <dbReference type="NCBI Taxonomy" id="190146"/>
    <lineage>
        <taxon>Bacteria</taxon>
        <taxon>Bacillati</taxon>
        <taxon>Actinomycetota</taxon>
        <taxon>Actinomycetes</taxon>
        <taxon>Actinomycetales</taxon>
        <taxon>Actinomycetaceae</taxon>
        <taxon>Actinotignum</taxon>
    </lineage>
</organism>
<reference evidence="19 20" key="1">
    <citation type="submission" date="2023-10" db="EMBL/GenBank/DDBJ databases">
        <title>Whole Genome based description of the genera Actinobaculum and Actinotignum reveals a complex phylogenetic relationship within the species included in the genus Actinotignum.</title>
        <authorList>
            <person name="Jensen C.S."/>
            <person name="Dargis R."/>
            <person name="Kemp M."/>
            <person name="Christensen J.J."/>
        </authorList>
    </citation>
    <scope>NUCLEOTIDE SEQUENCE [LARGE SCALE GENOMIC DNA]</scope>
    <source>
        <strain evidence="19 20">SLA_B974</strain>
    </source>
</reference>
<gene>
    <name evidence="19" type="ORF">R6G86_01930</name>
</gene>
<dbReference type="InterPro" id="IPR000212">
    <property type="entry name" value="DNA_helicase_UvrD/REP"/>
</dbReference>
<dbReference type="Pfam" id="PF12705">
    <property type="entry name" value="PDDEXK_1"/>
    <property type="match status" value="1"/>
</dbReference>
<keyword evidence="10" id="KW-0234">DNA repair</keyword>
<evidence type="ECO:0000256" key="16">
    <source>
        <dbReference type="SAM" id="MobiDB-lite"/>
    </source>
</evidence>
<keyword evidence="6 15" id="KW-0347">Helicase</keyword>
<evidence type="ECO:0000256" key="12">
    <source>
        <dbReference type="ARBA" id="ARBA00034617"/>
    </source>
</evidence>
<evidence type="ECO:0000256" key="8">
    <source>
        <dbReference type="ARBA" id="ARBA00022840"/>
    </source>
</evidence>
<keyword evidence="11" id="KW-0413">Isomerase</keyword>
<evidence type="ECO:0000256" key="14">
    <source>
        <dbReference type="ARBA" id="ARBA00048988"/>
    </source>
</evidence>
<dbReference type="SMART" id="SM00382">
    <property type="entry name" value="AAA"/>
    <property type="match status" value="1"/>
</dbReference>
<comment type="caution">
    <text evidence="19">The sequence shown here is derived from an EMBL/GenBank/DDBJ whole genome shotgun (WGS) entry which is preliminary data.</text>
</comment>
<protein>
    <recommendedName>
        <fullName evidence="13">DNA 3'-5' helicase</fullName>
        <ecNumber evidence="13">5.6.2.4</ecNumber>
    </recommendedName>
</protein>
<evidence type="ECO:0000256" key="2">
    <source>
        <dbReference type="ARBA" id="ARBA00022722"/>
    </source>
</evidence>
<sequence>MQFLMLELPLILDIRRATVEKKGFAMFIGAQHLDSSQVKARDIAVGSETGVSIVGVPGSGKTTVLANIVQEYIRRRGEGNGRIAVITQDRRAASILRNNLTRAIGYRPQWLTVNTLSSFAFTIVQAYAQARGRDNPELITGPEEDQIIAQILTSEETGIKYPDFITGDIRKLPGFRQELRNLITRSRELGLTSADMERLSSQGIVPYLQGEMWKLAAQVMDIYENALDMQDALAGSLASPDRLDHAQLVATAAHMLDEWDASGSKRPVWDAVLVDDIQNAPRSILILLRQLQRDGARIIVAGDPDSAVQGFRGGVASLPGDVCLAWPAGLGLTRAILNVRHRAHPGIHQASQDITQHIRVAGGQAQHRIDAYVEASSNRENRLSQRDDAEGGLSQREDTECELFECEDAESGLFEREDTECRLFECEDNEDTRCVKSDSTAPACEQVDAESTVCGQADVKNIISGQTCIADFQGLRAASFIHSSEEQAYVAAYIEELHQSYGCNYSDIAVCTRSRATHYPLRQTLTQAGITVETIGSEDPLKIHPVVRALLDLVYLATGCEKITPSGEGEQVKEPLISDILRSPLIDLNAVQLQRTLRGLRAQAMAEGKQGYELDSQQLLNEAVRNGATSTKNRTVVALARTIQEIQKEYEKSSGQAERVMWVAWDSCKVAEKWQKQALSGEAEAENAGDNLDAVIQMFRIVQRMADRQPNVHIQDFLETMERQELPEDTIAKSATPTEAVALITPSSSQGREWKHVIVMGLQDGVWPNMRRRDALTATGLLEDIVVGAIDTESLGKYNTEQLTARIAENSLDSVFDDELRQLHYALTRASHSVLLTTTSNSSQQPSRLLKIMGFVPDPEVEEGRFPRTMQEVEEPYGVRRRPVTRLDDSAWTINVNTPVNAEDNEARNTKKKTGKNSGASASSLSDNAGGSLSDNAGGSLSDNADNNTLGNKGNHLKNPRYQQKIVHQPVAPRFMDMAEVVGRLRNSGEEGQRVLKELMMQGCAEAHSTLFFDEYQPTTEQETEVEQLSISPSSVESWLKSPLDAFLSANGLTSQENREASELGTLIHGIGETISKEYGDKPDLDVMKQMLRQRWPGNYEEEQAHMYTSAEYLKAEHMVEALYEFLAYSNLGGYSSTHTLCEAEKRVAHTFNGSRVSGTMDRLMETSSGYVVVDYKTGATKPSKKEAETHPQMQVYQWLLAQEEKPSQGAYLIYLHPNHETKKQKWAERQQEACEPWTLRAIEEQLTEVQHLMSSGKIPVNKEYEDTTSVGRVRKVHPLEAEGRMFS</sequence>
<dbReference type="PANTHER" id="PTHR11070:SF59">
    <property type="entry name" value="DNA 3'-5' HELICASE"/>
    <property type="match status" value="1"/>
</dbReference>
<evidence type="ECO:0000256" key="15">
    <source>
        <dbReference type="PROSITE-ProRule" id="PRU00560"/>
    </source>
</evidence>
<evidence type="ECO:0000256" key="9">
    <source>
        <dbReference type="ARBA" id="ARBA00023125"/>
    </source>
</evidence>
<dbReference type="InterPro" id="IPR013986">
    <property type="entry name" value="DExx_box_DNA_helicase_dom_sf"/>
</dbReference>
<comment type="similarity">
    <text evidence="1">Belongs to the helicase family. UvrD subfamily.</text>
</comment>
<dbReference type="EC" id="5.6.2.4" evidence="13"/>
<dbReference type="Gene3D" id="1.10.486.10">
    <property type="entry name" value="PCRA, domain 4"/>
    <property type="match status" value="1"/>
</dbReference>
<dbReference type="Proteomes" id="UP001275049">
    <property type="component" value="Unassembled WGS sequence"/>
</dbReference>
<comment type="catalytic activity">
    <reaction evidence="12">
        <text>Couples ATP hydrolysis with the unwinding of duplex DNA by translocating in the 3'-5' direction.</text>
        <dbReference type="EC" id="5.6.2.4"/>
    </reaction>
</comment>
<keyword evidence="8 15" id="KW-0067">ATP-binding</keyword>
<dbReference type="InterPro" id="IPR027417">
    <property type="entry name" value="P-loop_NTPase"/>
</dbReference>
<feature type="binding site" evidence="15">
    <location>
        <begin position="55"/>
        <end position="62"/>
    </location>
    <ligand>
        <name>ATP</name>
        <dbReference type="ChEBI" id="CHEBI:30616"/>
    </ligand>
</feature>
<keyword evidence="3 15" id="KW-0547">Nucleotide-binding</keyword>
<dbReference type="Gene3D" id="3.40.50.300">
    <property type="entry name" value="P-loop containing nucleotide triphosphate hydrolases"/>
    <property type="match status" value="2"/>
</dbReference>
<proteinExistence type="inferred from homology"/>
<keyword evidence="2" id="KW-0540">Nuclease</keyword>
<keyword evidence="5 15" id="KW-0378">Hydrolase</keyword>
<evidence type="ECO:0000256" key="1">
    <source>
        <dbReference type="ARBA" id="ARBA00009922"/>
    </source>
</evidence>
<dbReference type="PROSITE" id="PS51198">
    <property type="entry name" value="UVRD_HELICASE_ATP_BIND"/>
    <property type="match status" value="1"/>
</dbReference>
<dbReference type="InterPro" id="IPR011604">
    <property type="entry name" value="PDDEXK-like_dom_sf"/>
</dbReference>
<dbReference type="InterPro" id="IPR014017">
    <property type="entry name" value="DNA_helicase_UvrD-like_C"/>
</dbReference>
<feature type="domain" description="UvrD-like helicase C-terminal" evidence="18">
    <location>
        <begin position="444"/>
        <end position="751"/>
    </location>
</feature>
<dbReference type="PROSITE" id="PS51217">
    <property type="entry name" value="UVRD_HELICASE_CTER"/>
    <property type="match status" value="1"/>
</dbReference>
<dbReference type="Gene3D" id="3.90.320.10">
    <property type="match status" value="1"/>
</dbReference>
<evidence type="ECO:0000256" key="13">
    <source>
        <dbReference type="ARBA" id="ARBA00034808"/>
    </source>
</evidence>
<dbReference type="Pfam" id="PF00580">
    <property type="entry name" value="UvrD-helicase"/>
    <property type="match status" value="1"/>
</dbReference>
<accession>A0ABU5G8W5</accession>
<evidence type="ECO:0000313" key="20">
    <source>
        <dbReference type="Proteomes" id="UP001275049"/>
    </source>
</evidence>
<name>A0ABU5G8W5_9ACTO</name>
<keyword evidence="7" id="KW-0269">Exonuclease</keyword>
<dbReference type="InterPro" id="IPR038726">
    <property type="entry name" value="PDDEXK_AddAB-type"/>
</dbReference>
<evidence type="ECO:0000256" key="5">
    <source>
        <dbReference type="ARBA" id="ARBA00022801"/>
    </source>
</evidence>
<feature type="region of interest" description="Disordered" evidence="16">
    <location>
        <begin position="898"/>
        <end position="962"/>
    </location>
</feature>
<dbReference type="InterPro" id="IPR003593">
    <property type="entry name" value="AAA+_ATPase"/>
</dbReference>
<dbReference type="Pfam" id="PF13361">
    <property type="entry name" value="UvrD_C"/>
    <property type="match status" value="1"/>
</dbReference>